<dbReference type="HOGENOM" id="CLU_1377624_0_0_6"/>
<proteinExistence type="predicted"/>
<dbReference type="STRING" id="579405.Dd703_1294"/>
<keyword evidence="1" id="KW-0472">Membrane</keyword>
<name>C6CDH9_MUSP7</name>
<accession>C6CDH9</accession>
<sequence>MTFIDAMHTYFRGEKTEALWFIALAGILLVIFGLVALKAERSGYGWGVAVPAILFGLLLIGVGAGVGLRTDQQVAVIEHSFYQNPSELVQKELPRMQQVNANFRVTFYALGILVAVGLCFHYLAGPEWGRGLGSTLILLGAIGLLIDGFAERRAEPYTAALLQLKANVMVQHADSTATQPADTSPLVKH</sequence>
<evidence type="ECO:0000313" key="2">
    <source>
        <dbReference type="EMBL" id="ACS85096.1"/>
    </source>
</evidence>
<keyword evidence="1" id="KW-0812">Transmembrane</keyword>
<evidence type="ECO:0000256" key="1">
    <source>
        <dbReference type="SAM" id="Phobius"/>
    </source>
</evidence>
<keyword evidence="1" id="KW-1133">Transmembrane helix</keyword>
<feature type="transmembrane region" description="Helical" evidence="1">
    <location>
        <begin position="105"/>
        <end position="125"/>
    </location>
</feature>
<protein>
    <submittedName>
        <fullName evidence="2">Uncharacterized protein</fullName>
    </submittedName>
</protein>
<keyword evidence="3" id="KW-1185">Reference proteome</keyword>
<dbReference type="AlphaFoldDB" id="C6CDH9"/>
<feature type="transmembrane region" description="Helical" evidence="1">
    <location>
        <begin position="43"/>
        <end position="68"/>
    </location>
</feature>
<feature type="transmembrane region" description="Helical" evidence="1">
    <location>
        <begin position="131"/>
        <end position="150"/>
    </location>
</feature>
<evidence type="ECO:0000313" key="3">
    <source>
        <dbReference type="Proteomes" id="UP000002734"/>
    </source>
</evidence>
<dbReference type="Proteomes" id="UP000002734">
    <property type="component" value="Chromosome"/>
</dbReference>
<reference evidence="2" key="1">
    <citation type="submission" date="2009-06" db="EMBL/GenBank/DDBJ databases">
        <title>Complete sequence of Dickeya dadantii Ech703.</title>
        <authorList>
            <consortium name="US DOE Joint Genome Institute"/>
            <person name="Lucas S."/>
            <person name="Copeland A."/>
            <person name="Lapidus A."/>
            <person name="Glavina del Rio T."/>
            <person name="Dalin E."/>
            <person name="Tice H."/>
            <person name="Bruce D."/>
            <person name="Goodwin L."/>
            <person name="Pitluck S."/>
            <person name="Chertkov O."/>
            <person name="Brettin T."/>
            <person name="Detter J.C."/>
            <person name="Han C."/>
            <person name="Larimer F."/>
            <person name="Land M."/>
            <person name="Hauser L."/>
            <person name="Kyrpides N."/>
            <person name="Mikhailova N."/>
            <person name="Balakrishnan V."/>
            <person name="Glasner J."/>
            <person name="Perna N.T."/>
        </authorList>
    </citation>
    <scope>NUCLEOTIDE SEQUENCE [LARGE SCALE GENOMIC DNA]</scope>
    <source>
        <strain evidence="2">Ech703</strain>
    </source>
</reference>
<gene>
    <name evidence="2" type="ordered locus">Dd703_1294</name>
</gene>
<dbReference type="EMBL" id="CP001654">
    <property type="protein sequence ID" value="ACS85096.1"/>
    <property type="molecule type" value="Genomic_DNA"/>
</dbReference>
<organism evidence="2 3">
    <name type="scientific">Musicola paradisiaca (strain Ech703)</name>
    <name type="common">Dickeya paradisiaca</name>
    <name type="synonym">Dickeya dadantii</name>
    <dbReference type="NCBI Taxonomy" id="579405"/>
    <lineage>
        <taxon>Bacteria</taxon>
        <taxon>Pseudomonadati</taxon>
        <taxon>Pseudomonadota</taxon>
        <taxon>Gammaproteobacteria</taxon>
        <taxon>Enterobacterales</taxon>
        <taxon>Pectobacteriaceae</taxon>
        <taxon>Musicola</taxon>
    </lineage>
</organism>
<dbReference type="KEGG" id="dda:Dd703_1294"/>
<dbReference type="RefSeq" id="WP_012764913.1">
    <property type="nucleotide sequence ID" value="NC_012880.1"/>
</dbReference>
<feature type="transmembrane region" description="Helical" evidence="1">
    <location>
        <begin position="18"/>
        <end position="37"/>
    </location>
</feature>